<keyword evidence="1" id="KW-1133">Transmembrane helix</keyword>
<gene>
    <name evidence="2" type="ORF">GFB47_14790</name>
</gene>
<evidence type="ECO:0000313" key="2">
    <source>
        <dbReference type="EMBL" id="QGA66665.1"/>
    </source>
</evidence>
<feature type="transmembrane region" description="Helical" evidence="1">
    <location>
        <begin position="131"/>
        <end position="153"/>
    </location>
</feature>
<dbReference type="RefSeq" id="WP_153448798.1">
    <property type="nucleotide sequence ID" value="NZ_CP045700.1"/>
</dbReference>
<evidence type="ECO:0000313" key="3">
    <source>
        <dbReference type="Proteomes" id="UP000348942"/>
    </source>
</evidence>
<evidence type="ECO:0008006" key="4">
    <source>
        <dbReference type="Google" id="ProtNLM"/>
    </source>
</evidence>
<sequence>MADIHIKEELDSIDYLTVGFYRLSFGVSAIAMLLFNFIAFEYASQLLICSSLVAAACMHIYDKNIRWIILGSALFSVCWLAIGLAPILAIGASFLVTSGLAIKEYYCFRIYLVRITPVVLIIYWLSLLIPILPIITHGLAIASFLLLSGICIAKFRQPFHFDIGDKSKFQV</sequence>
<name>A0A5Q0TKN9_9VIBR</name>
<protein>
    <recommendedName>
        <fullName evidence="4">Arabinose efflux permease</fullName>
    </recommendedName>
</protein>
<feature type="transmembrane region" description="Helical" evidence="1">
    <location>
        <begin position="67"/>
        <end position="96"/>
    </location>
</feature>
<feature type="transmembrane region" description="Helical" evidence="1">
    <location>
        <begin position="108"/>
        <end position="125"/>
    </location>
</feature>
<dbReference type="Pfam" id="PF10063">
    <property type="entry name" value="DUF2301"/>
    <property type="match status" value="1"/>
</dbReference>
<accession>A0A5Q0TKN9</accession>
<keyword evidence="1" id="KW-0812">Transmembrane</keyword>
<dbReference type="AlphaFoldDB" id="A0A5Q0TKN9"/>
<keyword evidence="3" id="KW-1185">Reference proteome</keyword>
<dbReference type="EMBL" id="CP045700">
    <property type="protein sequence ID" value="QGA66665.1"/>
    <property type="molecule type" value="Genomic_DNA"/>
</dbReference>
<reference evidence="2 3" key="1">
    <citation type="submission" date="2019-10" db="EMBL/GenBank/DDBJ databases">
        <title>Vibrio sp. nov., isolated from Coralline algae surface.</title>
        <authorList>
            <person name="Geng Y."/>
            <person name="Zhang X."/>
        </authorList>
    </citation>
    <scope>NUCLEOTIDE SEQUENCE [LARGE SCALE GENOMIC DNA]</scope>
    <source>
        <strain evidence="2 3">SM1977</strain>
    </source>
</reference>
<dbReference type="Proteomes" id="UP000348942">
    <property type="component" value="Chromosome 2"/>
</dbReference>
<dbReference type="InterPro" id="IPR019275">
    <property type="entry name" value="DUF2301"/>
</dbReference>
<organism evidence="2 3">
    <name type="scientific">Vibrio algicola</name>
    <dbReference type="NCBI Taxonomy" id="2662262"/>
    <lineage>
        <taxon>Bacteria</taxon>
        <taxon>Pseudomonadati</taxon>
        <taxon>Pseudomonadota</taxon>
        <taxon>Gammaproteobacteria</taxon>
        <taxon>Vibrionales</taxon>
        <taxon>Vibrionaceae</taxon>
        <taxon>Vibrio</taxon>
    </lineage>
</organism>
<feature type="transmembrane region" description="Helical" evidence="1">
    <location>
        <begin position="20"/>
        <end position="39"/>
    </location>
</feature>
<proteinExistence type="predicted"/>
<keyword evidence="1" id="KW-0472">Membrane</keyword>
<evidence type="ECO:0000256" key="1">
    <source>
        <dbReference type="SAM" id="Phobius"/>
    </source>
</evidence>